<protein>
    <submittedName>
        <fullName evidence="2">Uncharacterized protein</fullName>
    </submittedName>
</protein>
<keyword evidence="1" id="KW-1133">Transmembrane helix</keyword>
<evidence type="ECO:0000313" key="3">
    <source>
        <dbReference type="Proteomes" id="UP001178507"/>
    </source>
</evidence>
<proteinExistence type="predicted"/>
<comment type="caution">
    <text evidence="2">The sequence shown here is derived from an EMBL/GenBank/DDBJ whole genome shotgun (WGS) entry which is preliminary data.</text>
</comment>
<name>A0AA36HQC9_9DINO</name>
<dbReference type="Proteomes" id="UP001178507">
    <property type="component" value="Unassembled WGS sequence"/>
</dbReference>
<feature type="transmembrane region" description="Helical" evidence="1">
    <location>
        <begin position="29"/>
        <end position="51"/>
    </location>
</feature>
<keyword evidence="1" id="KW-0472">Membrane</keyword>
<dbReference type="EMBL" id="CAUJNA010000190">
    <property type="protein sequence ID" value="CAJ1373358.1"/>
    <property type="molecule type" value="Genomic_DNA"/>
</dbReference>
<gene>
    <name evidence="2" type="ORF">EVOR1521_LOCUS3193</name>
</gene>
<organism evidence="2 3">
    <name type="scientific">Effrenium voratum</name>
    <dbReference type="NCBI Taxonomy" id="2562239"/>
    <lineage>
        <taxon>Eukaryota</taxon>
        <taxon>Sar</taxon>
        <taxon>Alveolata</taxon>
        <taxon>Dinophyceae</taxon>
        <taxon>Suessiales</taxon>
        <taxon>Symbiodiniaceae</taxon>
        <taxon>Effrenium</taxon>
    </lineage>
</organism>
<evidence type="ECO:0000256" key="1">
    <source>
        <dbReference type="SAM" id="Phobius"/>
    </source>
</evidence>
<keyword evidence="3" id="KW-1185">Reference proteome</keyword>
<reference evidence="2" key="1">
    <citation type="submission" date="2023-08" db="EMBL/GenBank/DDBJ databases">
        <authorList>
            <person name="Chen Y."/>
            <person name="Shah S."/>
            <person name="Dougan E. K."/>
            <person name="Thang M."/>
            <person name="Chan C."/>
        </authorList>
    </citation>
    <scope>NUCLEOTIDE SEQUENCE</scope>
</reference>
<accession>A0AA36HQC9</accession>
<sequence length="66" mass="6803">MDREPGDDSRDVVAQMVVNKLNSAGDFHALVDSLVFAAVSVLTALLLFSFLRPGPDPGGSGSSPGT</sequence>
<evidence type="ECO:0000313" key="2">
    <source>
        <dbReference type="EMBL" id="CAJ1373358.1"/>
    </source>
</evidence>
<dbReference type="AlphaFoldDB" id="A0AA36HQC9"/>
<keyword evidence="1" id="KW-0812">Transmembrane</keyword>